<dbReference type="InterPro" id="IPR036388">
    <property type="entry name" value="WH-like_DNA-bd_sf"/>
</dbReference>
<name>A0A9W4DPI8_9ACTN</name>
<keyword evidence="3" id="KW-1185">Reference proteome</keyword>
<evidence type="ECO:0000313" key="2">
    <source>
        <dbReference type="EMBL" id="CAG6395260.1"/>
    </source>
</evidence>
<organism evidence="2 3">
    <name type="scientific">Actinacidiphila cocklensis</name>
    <dbReference type="NCBI Taxonomy" id="887465"/>
    <lineage>
        <taxon>Bacteria</taxon>
        <taxon>Bacillati</taxon>
        <taxon>Actinomycetota</taxon>
        <taxon>Actinomycetes</taxon>
        <taxon>Kitasatosporales</taxon>
        <taxon>Streptomycetaceae</taxon>
        <taxon>Actinacidiphila</taxon>
    </lineage>
</organism>
<proteinExistence type="predicted"/>
<comment type="caution">
    <text evidence="2">The sequence shown here is derived from an EMBL/GenBank/DDBJ whole genome shotgun (WGS) entry which is preliminary data.</text>
</comment>
<dbReference type="Proteomes" id="UP001152519">
    <property type="component" value="Unassembled WGS sequence"/>
</dbReference>
<feature type="region of interest" description="Disordered" evidence="1">
    <location>
        <begin position="45"/>
        <end position="76"/>
    </location>
</feature>
<dbReference type="EMBL" id="CAJSLV010000060">
    <property type="protein sequence ID" value="CAG6395260.1"/>
    <property type="molecule type" value="Genomic_DNA"/>
</dbReference>
<sequence length="76" mass="7713">MVGGFLGQNSGPHSAAEITAALAQGHPDRDIKATAVRNAVEGLVAKGQAGRTRQGSSVFYTPAKDKPADAPEPVTA</sequence>
<gene>
    <name evidence="2" type="ORF">SCOCK_300069</name>
</gene>
<evidence type="ECO:0008006" key="4">
    <source>
        <dbReference type="Google" id="ProtNLM"/>
    </source>
</evidence>
<reference evidence="2" key="1">
    <citation type="submission" date="2021-05" db="EMBL/GenBank/DDBJ databases">
        <authorList>
            <person name="Arsene-Ploetze F."/>
        </authorList>
    </citation>
    <scope>NUCLEOTIDE SEQUENCE</scope>
    <source>
        <strain evidence="2">DSM 42138</strain>
    </source>
</reference>
<evidence type="ECO:0000313" key="3">
    <source>
        <dbReference type="Proteomes" id="UP001152519"/>
    </source>
</evidence>
<protein>
    <recommendedName>
        <fullName evidence="4">Homologous-pairing protein 2 winged helix domain-containing protein</fullName>
    </recommendedName>
</protein>
<dbReference type="AlphaFoldDB" id="A0A9W4DPI8"/>
<evidence type="ECO:0000256" key="1">
    <source>
        <dbReference type="SAM" id="MobiDB-lite"/>
    </source>
</evidence>
<accession>A0A9W4DPI8</accession>
<dbReference type="Gene3D" id="1.10.10.10">
    <property type="entry name" value="Winged helix-like DNA-binding domain superfamily/Winged helix DNA-binding domain"/>
    <property type="match status" value="1"/>
</dbReference>